<gene>
    <name evidence="6" type="ORF">IQ276_08180</name>
</gene>
<dbReference type="Pfam" id="PF03160">
    <property type="entry name" value="Calx-beta"/>
    <property type="match status" value="3"/>
</dbReference>
<dbReference type="InterPro" id="IPR010620">
    <property type="entry name" value="SBBP_repeat"/>
</dbReference>
<dbReference type="EMBL" id="JADEXS010000078">
    <property type="protein sequence ID" value="MBE9022405.1"/>
    <property type="molecule type" value="Genomic_DNA"/>
</dbReference>
<evidence type="ECO:0000313" key="6">
    <source>
        <dbReference type="EMBL" id="MBE9022405.1"/>
    </source>
</evidence>
<dbReference type="Pfam" id="PF06739">
    <property type="entry name" value="SBBP"/>
    <property type="match status" value="2"/>
</dbReference>
<feature type="domain" description="Calx-beta" evidence="4">
    <location>
        <begin position="512"/>
        <end position="556"/>
    </location>
</feature>
<dbReference type="GO" id="GO:0016020">
    <property type="term" value="C:membrane"/>
    <property type="evidence" value="ECO:0007669"/>
    <property type="project" value="InterPro"/>
</dbReference>
<evidence type="ECO:0000259" key="4">
    <source>
        <dbReference type="Pfam" id="PF03160"/>
    </source>
</evidence>
<keyword evidence="3" id="KW-0106">Calcium</keyword>
<dbReference type="PANTHER" id="PTHR35580:SF1">
    <property type="entry name" value="PHYTASE-LIKE DOMAIN-CONTAINING PROTEIN"/>
    <property type="match status" value="1"/>
</dbReference>
<dbReference type="Pfam" id="PF13448">
    <property type="entry name" value="DUF4114"/>
    <property type="match status" value="1"/>
</dbReference>
<accession>A0A8J6ZTS7</accession>
<protein>
    <submittedName>
        <fullName evidence="6">DUF4114 domain-containing protein</fullName>
    </submittedName>
</protein>
<feature type="domain" description="Calx-beta" evidence="4">
    <location>
        <begin position="197"/>
        <end position="263"/>
    </location>
</feature>
<evidence type="ECO:0000256" key="1">
    <source>
        <dbReference type="ARBA" id="ARBA00022729"/>
    </source>
</evidence>
<keyword evidence="2" id="KW-0677">Repeat</keyword>
<name>A0A8J6ZTS7_DESMC</name>
<feature type="domain" description="DUF4114" evidence="5">
    <location>
        <begin position="839"/>
        <end position="914"/>
    </location>
</feature>
<reference evidence="6" key="1">
    <citation type="submission" date="2020-10" db="EMBL/GenBank/DDBJ databases">
        <authorList>
            <person name="Castelo-Branco R."/>
            <person name="Eusebio N."/>
            <person name="Adriana R."/>
            <person name="Vieira A."/>
            <person name="Brugerolle De Fraissinette N."/>
            <person name="Rezende De Castro R."/>
            <person name="Schneider M.P."/>
            <person name="Vasconcelos V."/>
            <person name="Leao P.N."/>
        </authorList>
    </citation>
    <scope>NUCLEOTIDE SEQUENCE</scope>
    <source>
        <strain evidence="6">LEGE 12446</strain>
    </source>
</reference>
<dbReference type="Proteomes" id="UP000622533">
    <property type="component" value="Unassembled WGS sequence"/>
</dbReference>
<evidence type="ECO:0000313" key="7">
    <source>
        <dbReference type="Proteomes" id="UP000622533"/>
    </source>
</evidence>
<dbReference type="Gene3D" id="2.60.40.2030">
    <property type="match status" value="3"/>
</dbReference>
<dbReference type="InterPro" id="IPR038081">
    <property type="entry name" value="CalX-like_sf"/>
</dbReference>
<feature type="domain" description="Calx-beta" evidence="4">
    <location>
        <begin position="353"/>
        <end position="409"/>
    </location>
</feature>
<keyword evidence="7" id="KW-1185">Reference proteome</keyword>
<sequence length="915" mass="94930">MSNINNVLWAQQLGGTFPDTGINIAADGSGNTYVTGAFNGTATFGNTTLTSTSFGYSDVFVAKLDSNKNVLWAQKLGGTLTDFGLGITVDEAGNSYATGSFSGTATFGSTTLTSTGNEDGFITKLDSNGNATGGFSDTGTFGNITLTSAGSIDAFVVKLGDEVEQPKISLALTPNSVAEDGSNNLIYTFTRNGDTTNSQIVNFNIGGNATYNTDYTIVGTDTFTGFNGTVTFKAGDTTATVTINPTADTTFEADETVSLTLASGTGYAIATSEAVTGEITNGGNIITSLNAGSITINGGNLILTSRDTVEQPKISLALTPNSVAEDGSNNLIYTFTRNGDTTNSQIVNFNIGGNATYNTDYTIVGTDTFTGFNGTVAFKAGDTTATVTINPTADTTFEADETVSLTLASGTGYAIATSEAVTGEITNGGNIITSLYAGSVTINGGNLILTSRDTVEQPKISLVLTPNSVAEDGSNNFIYTFTRDGDTTNPQIVNFNIGGNATYNTDYTIVGTDTFTGFNGTVAFKAGDTTATVTINPTADTTFEADETVSLTLASGTGYAIATSEAVTGEITNDDTQITLAPENTDSVFNLSGAATPVQFLLKSASPGVVNEIGLFTVDDDKGTIDGITPNDSNYTQAALARSRSIFSTLGNSPNGFDSNLTRTLDLDGGIRFRLLLVQNGTLDGLRNGTVPLSQLRLSSPTSLQVSDAGNSNFDLRFEDSPGSGQFNDAVVQMQLGTQADKPIGTALQDQQEGEVLDLRGLIGTQNATFTVNREAAYNNFVGFFRVADATGGIDTNSDGIGDLLPGQAGYGEAAVKNRVGGIDLSVGNQGKATFTGQFEAGSIFAPFLIVNGTPAQILDSNPNNNPAIYFPYLGANSDKVDHVRILGNNVFGFEDLSNGGDQDFNDIIVSVKFG</sequence>
<dbReference type="InterPro" id="IPR052918">
    <property type="entry name" value="Motility_Chemotaxis_Reg"/>
</dbReference>
<evidence type="ECO:0000256" key="3">
    <source>
        <dbReference type="ARBA" id="ARBA00022837"/>
    </source>
</evidence>
<proteinExistence type="predicted"/>
<evidence type="ECO:0000259" key="5">
    <source>
        <dbReference type="Pfam" id="PF13448"/>
    </source>
</evidence>
<dbReference type="AlphaFoldDB" id="A0A8J6ZTS7"/>
<dbReference type="PANTHER" id="PTHR35580">
    <property type="entry name" value="CELL SURFACE GLYCOPROTEIN (S-LAYER PROTEIN)-LIKE PROTEIN"/>
    <property type="match status" value="1"/>
</dbReference>
<dbReference type="InterPro" id="IPR003644">
    <property type="entry name" value="Calx_beta"/>
</dbReference>
<evidence type="ECO:0000256" key="2">
    <source>
        <dbReference type="ARBA" id="ARBA00022737"/>
    </source>
</evidence>
<dbReference type="SUPFAM" id="SSF141072">
    <property type="entry name" value="CalX-like"/>
    <property type="match status" value="3"/>
</dbReference>
<organism evidence="6 7">
    <name type="scientific">Desmonostoc muscorum LEGE 12446</name>
    <dbReference type="NCBI Taxonomy" id="1828758"/>
    <lineage>
        <taxon>Bacteria</taxon>
        <taxon>Bacillati</taxon>
        <taxon>Cyanobacteriota</taxon>
        <taxon>Cyanophyceae</taxon>
        <taxon>Nostocales</taxon>
        <taxon>Nostocaceae</taxon>
        <taxon>Desmonostoc</taxon>
    </lineage>
</organism>
<keyword evidence="1" id="KW-0732">Signal</keyword>
<comment type="caution">
    <text evidence="6">The sequence shown here is derived from an EMBL/GenBank/DDBJ whole genome shotgun (WGS) entry which is preliminary data.</text>
</comment>
<dbReference type="InterPro" id="IPR025193">
    <property type="entry name" value="DUF4114"/>
</dbReference>
<dbReference type="GO" id="GO:0007154">
    <property type="term" value="P:cell communication"/>
    <property type="evidence" value="ECO:0007669"/>
    <property type="project" value="InterPro"/>
</dbReference>